<comment type="subcellular location">
    <subcellularLocation>
        <location evidence="1">Cell membrane</location>
        <topology evidence="1">Multi-pass membrane protein</topology>
    </subcellularLocation>
</comment>
<protein>
    <submittedName>
        <fullName evidence="11">Glycosyltransferase family 2 protein</fullName>
    </submittedName>
</protein>
<evidence type="ECO:0000256" key="9">
    <source>
        <dbReference type="SAM" id="Phobius"/>
    </source>
</evidence>
<keyword evidence="7 9" id="KW-0472">Membrane</keyword>
<dbReference type="FunFam" id="3.90.550.10:FF:000079">
    <property type="entry name" value="Probable glycosyl transferase"/>
    <property type="match status" value="1"/>
</dbReference>
<dbReference type="InterPro" id="IPR001173">
    <property type="entry name" value="Glyco_trans_2-like"/>
</dbReference>
<evidence type="ECO:0000256" key="3">
    <source>
        <dbReference type="ARBA" id="ARBA00022676"/>
    </source>
</evidence>
<feature type="domain" description="Glycosyltransferase 2-like" evidence="10">
    <location>
        <begin position="17"/>
        <end position="178"/>
    </location>
</feature>
<gene>
    <name evidence="11" type="ORF">LL252_14185</name>
</gene>
<evidence type="ECO:0000313" key="12">
    <source>
        <dbReference type="Proteomes" id="UP001108027"/>
    </source>
</evidence>
<keyword evidence="12" id="KW-1185">Reference proteome</keyword>
<dbReference type="AlphaFoldDB" id="A0A9Q3URI1"/>
<dbReference type="InterPro" id="IPR029044">
    <property type="entry name" value="Nucleotide-diphossugar_trans"/>
</dbReference>
<evidence type="ECO:0000256" key="5">
    <source>
        <dbReference type="ARBA" id="ARBA00022692"/>
    </source>
</evidence>
<evidence type="ECO:0000256" key="7">
    <source>
        <dbReference type="ARBA" id="ARBA00023136"/>
    </source>
</evidence>
<dbReference type="PANTHER" id="PTHR48090:SF1">
    <property type="entry name" value="PROPHAGE BACTOPRENOL GLUCOSYL TRANSFERASE HOMOLOG"/>
    <property type="match status" value="1"/>
</dbReference>
<sequence length="342" mass="37910">MTALIPPVSNRQEPVISVVVPFYNERAVLPECVARLGRVLAATGLSFEAMFVDDGSDDGGDQWLAGHCADKPWIRLVRLSRNFGKEAALTAGLDHARGEAVIILDADLQDPPECIPAMIRSWRAGADVVLMQRRSRPGETRLKRASAHLYYRLLRRLSGSRIPVDTGDFRLMSRRAVMAVRRLNERNRYMKGLFAWVGLPTRVLLYDREERFAGRSKWGYWRLLGLALEGITSFSVAPLRWAALVGALAATLGAGFGVWIIAKALILGVAVPGYPSLMAWMTFLGGLQLLTIGIVGEYVGKVYLETKQRPIYLVRDVITPGAVRRWRPRPAATLRLPHADAG</sequence>
<keyword evidence="6 9" id="KW-1133">Transmembrane helix</keyword>
<dbReference type="Gene3D" id="3.90.550.10">
    <property type="entry name" value="Spore Coat Polysaccharide Biosynthesis Protein SpsA, Chain A"/>
    <property type="match status" value="1"/>
</dbReference>
<dbReference type="Pfam" id="PF00535">
    <property type="entry name" value="Glycos_transf_2"/>
    <property type="match status" value="1"/>
</dbReference>
<evidence type="ECO:0000256" key="6">
    <source>
        <dbReference type="ARBA" id="ARBA00022989"/>
    </source>
</evidence>
<name>A0A9Q3URI1_9GAMM</name>
<organism evidence="11 12">
    <name type="scientific">Alloalcanivorax marinus</name>
    <dbReference type="NCBI Taxonomy" id="1177169"/>
    <lineage>
        <taxon>Bacteria</taxon>
        <taxon>Pseudomonadati</taxon>
        <taxon>Pseudomonadota</taxon>
        <taxon>Gammaproteobacteria</taxon>
        <taxon>Oceanospirillales</taxon>
        <taxon>Alcanivoracaceae</taxon>
        <taxon>Alloalcanivorax</taxon>
    </lineage>
</organism>
<comment type="similarity">
    <text evidence="8">Belongs to the glycosyltransferase 2 family. GtrB subfamily.</text>
</comment>
<dbReference type="PANTHER" id="PTHR48090">
    <property type="entry name" value="UNDECAPRENYL-PHOSPHATE 4-DEOXY-4-FORMAMIDO-L-ARABINOSE TRANSFERASE-RELATED"/>
    <property type="match status" value="1"/>
</dbReference>
<keyword evidence="4" id="KW-0808">Transferase</keyword>
<feature type="transmembrane region" description="Helical" evidence="9">
    <location>
        <begin position="244"/>
        <end position="271"/>
    </location>
</feature>
<dbReference type="RefSeq" id="WP_228234485.1">
    <property type="nucleotide sequence ID" value="NZ_ARXL01000057.1"/>
</dbReference>
<comment type="caution">
    <text evidence="11">The sequence shown here is derived from an EMBL/GenBank/DDBJ whole genome shotgun (WGS) entry which is preliminary data.</text>
</comment>
<evidence type="ECO:0000256" key="1">
    <source>
        <dbReference type="ARBA" id="ARBA00004651"/>
    </source>
</evidence>
<dbReference type="Proteomes" id="UP001108027">
    <property type="component" value="Unassembled WGS sequence"/>
</dbReference>
<keyword evidence="3" id="KW-0328">Glycosyltransferase</keyword>
<reference evidence="11" key="1">
    <citation type="submission" date="2021-10" db="EMBL/GenBank/DDBJ databases">
        <title>The diversity and Nitrogen Metabolism of Culturable Nitrate-Utilizing Bacteria Within the Oxygen Minimum Zone of the Changjiang (Yangtze River)Estuary.</title>
        <authorList>
            <person name="Zhang D."/>
            <person name="Zheng J."/>
            <person name="Liu S."/>
            <person name="He W."/>
        </authorList>
    </citation>
    <scope>NUCLEOTIDE SEQUENCE</scope>
    <source>
        <strain evidence="11">FXH-223</strain>
    </source>
</reference>
<dbReference type="GO" id="GO:0016757">
    <property type="term" value="F:glycosyltransferase activity"/>
    <property type="evidence" value="ECO:0007669"/>
    <property type="project" value="UniProtKB-KW"/>
</dbReference>
<accession>A0A9Q3URI1</accession>
<evidence type="ECO:0000256" key="4">
    <source>
        <dbReference type="ARBA" id="ARBA00022679"/>
    </source>
</evidence>
<dbReference type="SUPFAM" id="SSF53448">
    <property type="entry name" value="Nucleotide-diphospho-sugar transferases"/>
    <property type="match status" value="1"/>
</dbReference>
<keyword evidence="2" id="KW-1003">Cell membrane</keyword>
<dbReference type="GO" id="GO:0005886">
    <property type="term" value="C:plasma membrane"/>
    <property type="evidence" value="ECO:0007669"/>
    <property type="project" value="UniProtKB-SubCell"/>
</dbReference>
<feature type="transmembrane region" description="Helical" evidence="9">
    <location>
        <begin position="218"/>
        <end position="237"/>
    </location>
</feature>
<evidence type="ECO:0000256" key="2">
    <source>
        <dbReference type="ARBA" id="ARBA00022475"/>
    </source>
</evidence>
<dbReference type="CDD" id="cd04187">
    <property type="entry name" value="DPM1_like_bac"/>
    <property type="match status" value="1"/>
</dbReference>
<proteinExistence type="inferred from homology"/>
<dbReference type="EMBL" id="JAJGNA010000021">
    <property type="protein sequence ID" value="MCC4309718.1"/>
    <property type="molecule type" value="Genomic_DNA"/>
</dbReference>
<evidence type="ECO:0000313" key="11">
    <source>
        <dbReference type="EMBL" id="MCC4309718.1"/>
    </source>
</evidence>
<evidence type="ECO:0000256" key="8">
    <source>
        <dbReference type="ARBA" id="ARBA00038152"/>
    </source>
</evidence>
<evidence type="ECO:0000259" key="10">
    <source>
        <dbReference type="Pfam" id="PF00535"/>
    </source>
</evidence>
<dbReference type="InterPro" id="IPR050256">
    <property type="entry name" value="Glycosyltransferase_2"/>
</dbReference>
<keyword evidence="5 9" id="KW-0812">Transmembrane</keyword>
<feature type="transmembrane region" description="Helical" evidence="9">
    <location>
        <begin position="277"/>
        <end position="299"/>
    </location>
</feature>